<evidence type="ECO:0000256" key="12">
    <source>
        <dbReference type="ARBA" id="ARBA00023136"/>
    </source>
</evidence>
<dbReference type="InterPro" id="IPR033717">
    <property type="entry name" value="UDPK"/>
</dbReference>
<proteinExistence type="inferred from homology"/>
<keyword evidence="9 17" id="KW-0067">ATP-binding</keyword>
<evidence type="ECO:0000256" key="8">
    <source>
        <dbReference type="ARBA" id="ARBA00022777"/>
    </source>
</evidence>
<evidence type="ECO:0008006" key="22">
    <source>
        <dbReference type="Google" id="ProtNLM"/>
    </source>
</evidence>
<evidence type="ECO:0000256" key="11">
    <source>
        <dbReference type="ARBA" id="ARBA00023098"/>
    </source>
</evidence>
<keyword evidence="8" id="KW-0418">Kinase</keyword>
<evidence type="ECO:0000256" key="6">
    <source>
        <dbReference type="ARBA" id="ARBA00022692"/>
    </source>
</evidence>
<dbReference type="InterPro" id="IPR000829">
    <property type="entry name" value="DAGK"/>
</dbReference>
<reference evidence="20 21" key="1">
    <citation type="journal article" date="2015" name="Genome Announc.">
        <title>Expanding the biotechnology potential of lactobacilli through comparative genomics of 213 strains and associated genera.</title>
        <authorList>
            <person name="Sun Z."/>
            <person name="Harris H.M."/>
            <person name="McCann A."/>
            <person name="Guo C."/>
            <person name="Argimon S."/>
            <person name="Zhang W."/>
            <person name="Yang X."/>
            <person name="Jeffery I.B."/>
            <person name="Cooney J.C."/>
            <person name="Kagawa T.F."/>
            <person name="Liu W."/>
            <person name="Song Y."/>
            <person name="Salvetti E."/>
            <person name="Wrobel A."/>
            <person name="Rasinkangas P."/>
            <person name="Parkhill J."/>
            <person name="Rea M.C."/>
            <person name="O'Sullivan O."/>
            <person name="Ritari J."/>
            <person name="Douillard F.P."/>
            <person name="Paul Ross R."/>
            <person name="Yang R."/>
            <person name="Briner A.E."/>
            <person name="Felis G.E."/>
            <person name="de Vos W.M."/>
            <person name="Barrangou R."/>
            <person name="Klaenhammer T.R."/>
            <person name="Caufield P.W."/>
            <person name="Cui Y."/>
            <person name="Zhang H."/>
            <person name="O'Toole P.W."/>
        </authorList>
    </citation>
    <scope>NUCLEOTIDE SEQUENCE [LARGE SCALE GENOMIC DNA]</scope>
    <source>
        <strain evidence="20 21">DSM 23026</strain>
    </source>
</reference>
<evidence type="ECO:0000256" key="7">
    <source>
        <dbReference type="ARBA" id="ARBA00022741"/>
    </source>
</evidence>
<dbReference type="PANTHER" id="PTHR34299:SF1">
    <property type="entry name" value="DIACYLGLYCEROL KINASE"/>
    <property type="match status" value="1"/>
</dbReference>
<dbReference type="CDD" id="cd14265">
    <property type="entry name" value="UDPK_IM_like"/>
    <property type="match status" value="1"/>
</dbReference>
<feature type="transmembrane region" description="Helical" evidence="19">
    <location>
        <begin position="101"/>
        <end position="122"/>
    </location>
</feature>
<keyword evidence="3" id="KW-1003">Cell membrane</keyword>
<dbReference type="GO" id="GO:0016301">
    <property type="term" value="F:kinase activity"/>
    <property type="evidence" value="ECO:0007669"/>
    <property type="project" value="UniProtKB-KW"/>
</dbReference>
<keyword evidence="5" id="KW-0808">Transferase</keyword>
<organism evidence="20 21">
    <name type="scientific">Pediococcus argentinicus</name>
    <dbReference type="NCBI Taxonomy" id="480391"/>
    <lineage>
        <taxon>Bacteria</taxon>
        <taxon>Bacillati</taxon>
        <taxon>Bacillota</taxon>
        <taxon>Bacilli</taxon>
        <taxon>Lactobacillales</taxon>
        <taxon>Lactobacillaceae</taxon>
        <taxon>Pediococcus</taxon>
    </lineage>
</organism>
<keyword evidence="10 19" id="KW-1133">Transmembrane helix</keyword>
<name>A0A0R2NKG3_9LACO</name>
<protein>
    <recommendedName>
        <fullName evidence="22">Diacylglycerol kinase</fullName>
    </recommendedName>
</protein>
<evidence type="ECO:0000256" key="4">
    <source>
        <dbReference type="ARBA" id="ARBA00022516"/>
    </source>
</evidence>
<dbReference type="PATRIC" id="fig|480391.4.peg.49"/>
<dbReference type="PANTHER" id="PTHR34299">
    <property type="entry name" value="DIACYLGLYCEROL KINASE"/>
    <property type="match status" value="1"/>
</dbReference>
<evidence type="ECO:0000256" key="3">
    <source>
        <dbReference type="ARBA" id="ARBA00022475"/>
    </source>
</evidence>
<keyword evidence="7 17" id="KW-0547">Nucleotide-binding</keyword>
<evidence type="ECO:0000256" key="14">
    <source>
        <dbReference type="ARBA" id="ARBA00023264"/>
    </source>
</evidence>
<comment type="cofactor">
    <cofactor evidence="18">
        <name>Mg(2+)</name>
        <dbReference type="ChEBI" id="CHEBI:18420"/>
    </cofactor>
    <text evidence="18">Mn(2+), Zn(2+), Cd(2+) and Co(2+) support activity to lesser extents.</text>
</comment>
<dbReference type="EMBL" id="JQCQ01000001">
    <property type="protein sequence ID" value="KRO26262.1"/>
    <property type="molecule type" value="Genomic_DNA"/>
</dbReference>
<evidence type="ECO:0000256" key="19">
    <source>
        <dbReference type="SAM" id="Phobius"/>
    </source>
</evidence>
<evidence type="ECO:0000256" key="18">
    <source>
        <dbReference type="PIRSR" id="PIRSR600829-4"/>
    </source>
</evidence>
<keyword evidence="13" id="KW-0594">Phospholipid biosynthesis</keyword>
<evidence type="ECO:0000256" key="10">
    <source>
        <dbReference type="ARBA" id="ARBA00022989"/>
    </source>
</evidence>
<dbReference type="Pfam" id="PF01219">
    <property type="entry name" value="DAGK_prokar"/>
    <property type="match status" value="1"/>
</dbReference>
<sequence>MDSKDKRQISKNHSYIQSFQHALRGLVEVFKTERNFRFHLLIGIFVMILGIIFKLSVVEWAIIIGCIGAVLIAEIFNTVAETLVNLACEGKYHPLAKRAKDLAAGGVLTSGIIAAIIGLIVFGSKII</sequence>
<keyword evidence="18" id="KW-0460">Magnesium</keyword>
<dbReference type="InterPro" id="IPR036945">
    <property type="entry name" value="DAGK_sf"/>
</dbReference>
<feature type="transmembrane region" description="Helical" evidence="19">
    <location>
        <begin position="38"/>
        <end position="55"/>
    </location>
</feature>
<gene>
    <name evidence="20" type="ORF">IV88_GL000047</name>
</gene>
<dbReference type="AlphaFoldDB" id="A0A0R2NKG3"/>
<comment type="similarity">
    <text evidence="2">Belongs to the bacterial diacylglycerol kinase family.</text>
</comment>
<dbReference type="Proteomes" id="UP000051249">
    <property type="component" value="Unassembled WGS sequence"/>
</dbReference>
<keyword evidence="21" id="KW-1185">Reference proteome</keyword>
<dbReference type="GO" id="GO:0005524">
    <property type="term" value="F:ATP binding"/>
    <property type="evidence" value="ECO:0007669"/>
    <property type="project" value="UniProtKB-KW"/>
</dbReference>
<comment type="subcellular location">
    <subcellularLocation>
        <location evidence="1">Cell membrane</location>
        <topology evidence="1">Multi-pass membrane protein</topology>
    </subcellularLocation>
</comment>
<keyword evidence="11" id="KW-0443">Lipid metabolism</keyword>
<keyword evidence="18" id="KW-0479">Metal-binding</keyword>
<feature type="binding site" evidence="18">
    <location>
        <position position="33"/>
    </location>
    <ligand>
        <name>a divalent metal cation</name>
        <dbReference type="ChEBI" id="CHEBI:60240"/>
    </ligand>
</feature>
<keyword evidence="12 19" id="KW-0472">Membrane</keyword>
<dbReference type="GO" id="GO:0008654">
    <property type="term" value="P:phospholipid biosynthetic process"/>
    <property type="evidence" value="ECO:0007669"/>
    <property type="project" value="UniProtKB-KW"/>
</dbReference>
<feature type="binding site" evidence="17">
    <location>
        <position position="81"/>
    </location>
    <ligand>
        <name>ATP</name>
        <dbReference type="ChEBI" id="CHEBI:30616"/>
    </ligand>
</feature>
<feature type="binding site" evidence="17">
    <location>
        <begin position="100"/>
        <end position="101"/>
    </location>
    <ligand>
        <name>ATP</name>
        <dbReference type="ChEBI" id="CHEBI:30616"/>
    </ligand>
</feature>
<feature type="binding site" evidence="16">
    <location>
        <position position="74"/>
    </location>
    <ligand>
        <name>substrate</name>
    </ligand>
</feature>
<evidence type="ECO:0000256" key="15">
    <source>
        <dbReference type="PIRSR" id="PIRSR600829-1"/>
    </source>
</evidence>
<evidence type="ECO:0000313" key="20">
    <source>
        <dbReference type="EMBL" id="KRO26262.1"/>
    </source>
</evidence>
<evidence type="ECO:0000313" key="21">
    <source>
        <dbReference type="Proteomes" id="UP000051249"/>
    </source>
</evidence>
<evidence type="ECO:0000256" key="13">
    <source>
        <dbReference type="ARBA" id="ARBA00023209"/>
    </source>
</evidence>
<comment type="caution">
    <text evidence="20">The sequence shown here is derived from an EMBL/GenBank/DDBJ whole genome shotgun (WGS) entry which is preliminary data.</text>
</comment>
<evidence type="ECO:0000256" key="16">
    <source>
        <dbReference type="PIRSR" id="PIRSR600829-2"/>
    </source>
</evidence>
<dbReference type="Gene3D" id="1.10.287.3610">
    <property type="match status" value="1"/>
</dbReference>
<feature type="binding site" evidence="17">
    <location>
        <position position="33"/>
    </location>
    <ligand>
        <name>ATP</name>
        <dbReference type="ChEBI" id="CHEBI:30616"/>
    </ligand>
</feature>
<evidence type="ECO:0000256" key="2">
    <source>
        <dbReference type="ARBA" id="ARBA00005967"/>
    </source>
</evidence>
<evidence type="ECO:0000256" key="5">
    <source>
        <dbReference type="ARBA" id="ARBA00022679"/>
    </source>
</evidence>
<evidence type="ECO:0000256" key="9">
    <source>
        <dbReference type="ARBA" id="ARBA00022840"/>
    </source>
</evidence>
<accession>A0A0R2NKG3</accession>
<dbReference type="GO" id="GO:0005886">
    <property type="term" value="C:plasma membrane"/>
    <property type="evidence" value="ECO:0007669"/>
    <property type="project" value="UniProtKB-SubCell"/>
</dbReference>
<keyword evidence="4" id="KW-0444">Lipid biosynthesis</keyword>
<evidence type="ECO:0000256" key="17">
    <source>
        <dbReference type="PIRSR" id="PIRSR600829-3"/>
    </source>
</evidence>
<keyword evidence="6 19" id="KW-0812">Transmembrane</keyword>
<feature type="active site" description="Proton acceptor" evidence="15">
    <location>
        <position position="74"/>
    </location>
</feature>
<dbReference type="GO" id="GO:0046872">
    <property type="term" value="F:metal ion binding"/>
    <property type="evidence" value="ECO:0007669"/>
    <property type="project" value="UniProtKB-KW"/>
</dbReference>
<feature type="binding site" evidence="18">
    <location>
        <position position="81"/>
    </location>
    <ligand>
        <name>a divalent metal cation</name>
        <dbReference type="ChEBI" id="CHEBI:60240"/>
    </ligand>
</feature>
<keyword evidence="14" id="KW-1208">Phospholipid metabolism</keyword>
<dbReference type="RefSeq" id="WP_236698581.1">
    <property type="nucleotide sequence ID" value="NZ_BJZZ01000001.1"/>
</dbReference>
<evidence type="ECO:0000256" key="1">
    <source>
        <dbReference type="ARBA" id="ARBA00004651"/>
    </source>
</evidence>